<name>A0A212J8V9_9BACT</name>
<dbReference type="AlphaFoldDB" id="A0A212J8V9"/>
<proteinExistence type="predicted"/>
<sequence>MIINLLNPTKLLFFYDFKLKQCVILFSSSIVNIGYQYFIYGKCLINIIYLARYYILIVNNSDSNL</sequence>
<accession>A0A212J8V9</accession>
<organism evidence="1">
    <name type="scientific">uncultured Dysgonomonas sp</name>
    <dbReference type="NCBI Taxonomy" id="206096"/>
    <lineage>
        <taxon>Bacteria</taxon>
        <taxon>Pseudomonadati</taxon>
        <taxon>Bacteroidota</taxon>
        <taxon>Bacteroidia</taxon>
        <taxon>Bacteroidales</taxon>
        <taxon>Dysgonomonadaceae</taxon>
        <taxon>Dysgonomonas</taxon>
        <taxon>environmental samples</taxon>
    </lineage>
</organism>
<reference evidence="1" key="1">
    <citation type="submission" date="2016-04" db="EMBL/GenBank/DDBJ databases">
        <authorList>
            <person name="Evans L.H."/>
            <person name="Alamgir A."/>
            <person name="Owens N."/>
            <person name="Weber N.D."/>
            <person name="Virtaneva K."/>
            <person name="Barbian K."/>
            <person name="Babar A."/>
            <person name="Rosenke K."/>
        </authorList>
    </citation>
    <scope>NUCLEOTIDE SEQUENCE</scope>
    <source>
        <strain evidence="1">86-1</strain>
    </source>
</reference>
<gene>
    <name evidence="1" type="ORF">KL86DYS1_11501</name>
</gene>
<evidence type="ECO:0000313" key="1">
    <source>
        <dbReference type="EMBL" id="SBV95851.1"/>
    </source>
</evidence>
<protein>
    <submittedName>
        <fullName evidence="1">Uncharacterized protein</fullName>
    </submittedName>
</protein>
<dbReference type="EMBL" id="FLUM01000001">
    <property type="protein sequence ID" value="SBV95851.1"/>
    <property type="molecule type" value="Genomic_DNA"/>
</dbReference>